<feature type="chain" id="PRO_5039907541" evidence="1">
    <location>
        <begin position="19"/>
        <end position="302"/>
    </location>
</feature>
<reference evidence="3" key="1">
    <citation type="submission" date="2025-08" db="UniProtKB">
        <authorList>
            <consortium name="RefSeq"/>
        </authorList>
    </citation>
    <scope>IDENTIFICATION</scope>
    <source>
        <strain evidence="3">Aabys</strain>
        <tissue evidence="3">Whole body</tissue>
    </source>
</reference>
<dbReference type="PANTHER" id="PTHR39940:SF1">
    <property type="entry name" value="PROTHORACICOTROPIC HORMONE, ISOFORM F"/>
    <property type="match status" value="1"/>
</dbReference>
<keyword evidence="1" id="KW-0732">Signal</keyword>
<dbReference type="Proteomes" id="UP001652621">
    <property type="component" value="Unplaced"/>
</dbReference>
<gene>
    <name evidence="3" type="primary">LOC109612165</name>
</gene>
<protein>
    <submittedName>
        <fullName evidence="3">Uncharacterized protein LOC109612165</fullName>
    </submittedName>
</protein>
<dbReference type="GeneID" id="109612165"/>
<evidence type="ECO:0000256" key="1">
    <source>
        <dbReference type="SAM" id="SignalP"/>
    </source>
</evidence>
<sequence length="302" mass="33940">MPWTTLVLATILFSVICGNRLMDKHLIRSITGHSGSSSSSVLSAPGIYADSRDSYKPPSISNNVNDFLDFAPKFHDDSLGKPLQYQSKSNCQDQWLDFLKPERDFVNCENERLQEELYSDKDLNENMPIFKEVPSPFKSQGHNIFDEPANAMDLEGEGLSSDFLAPKLSALPVANFEDFYNDLVADSNKEMDMKRNGNAIGTPLGTPPARGCDCKIKNDLVDLGQQHFPRYLLNAVCQTDELAAKCWSGSVCRPLEYKVKVLTFRTLMDNMQKDLTLAWLPDDLRQIWKFKTVTVTAGCFCS</sequence>
<name>A0A9J7DEB1_MUSDO</name>
<dbReference type="Gene3D" id="2.10.90.10">
    <property type="entry name" value="Cystine-knot cytokines"/>
    <property type="match status" value="1"/>
</dbReference>
<evidence type="ECO:0000313" key="2">
    <source>
        <dbReference type="Proteomes" id="UP001652621"/>
    </source>
</evidence>
<dbReference type="AlphaFoldDB" id="A0A9J7DEB1"/>
<evidence type="ECO:0000313" key="3">
    <source>
        <dbReference type="RefSeq" id="XP_019891512.1"/>
    </source>
</evidence>
<dbReference type="GO" id="GO:0018445">
    <property type="term" value="F:prothoracicotrophic hormone activity"/>
    <property type="evidence" value="ECO:0007669"/>
    <property type="project" value="TreeGrafter"/>
</dbReference>
<feature type="signal peptide" evidence="1">
    <location>
        <begin position="1"/>
        <end position="18"/>
    </location>
</feature>
<dbReference type="InterPro" id="IPR052876">
    <property type="entry name" value="Insect_Hormone_Regulators"/>
</dbReference>
<proteinExistence type="predicted"/>
<dbReference type="InterPro" id="IPR029034">
    <property type="entry name" value="Cystine-knot_cytokine"/>
</dbReference>
<dbReference type="PANTHER" id="PTHR39940">
    <property type="entry name" value="PROTHORACICOTROPIC HORMONE, ISOFORM F"/>
    <property type="match status" value="1"/>
</dbReference>
<dbReference type="KEGG" id="mde:109612165"/>
<accession>A0A9J7DEB1</accession>
<keyword evidence="2" id="KW-1185">Reference proteome</keyword>
<dbReference type="OrthoDB" id="5950649at2759"/>
<dbReference type="VEuPathDB" id="VectorBase:MDOMA2_017082"/>
<organism evidence="2 3">
    <name type="scientific">Musca domestica</name>
    <name type="common">House fly</name>
    <dbReference type="NCBI Taxonomy" id="7370"/>
    <lineage>
        <taxon>Eukaryota</taxon>
        <taxon>Metazoa</taxon>
        <taxon>Ecdysozoa</taxon>
        <taxon>Arthropoda</taxon>
        <taxon>Hexapoda</taxon>
        <taxon>Insecta</taxon>
        <taxon>Pterygota</taxon>
        <taxon>Neoptera</taxon>
        <taxon>Endopterygota</taxon>
        <taxon>Diptera</taxon>
        <taxon>Brachycera</taxon>
        <taxon>Muscomorpha</taxon>
        <taxon>Muscoidea</taxon>
        <taxon>Muscidae</taxon>
        <taxon>Musca</taxon>
    </lineage>
</organism>
<dbReference type="RefSeq" id="XP_019891512.1">
    <property type="nucleotide sequence ID" value="XM_020035953.2"/>
</dbReference>
<dbReference type="SUPFAM" id="SSF57501">
    <property type="entry name" value="Cystine-knot cytokines"/>
    <property type="match status" value="1"/>
</dbReference>